<protein>
    <recommendedName>
        <fullName evidence="1">DUF5675 domain-containing protein</fullName>
    </recommendedName>
</protein>
<evidence type="ECO:0000313" key="2">
    <source>
        <dbReference type="EMBL" id="TDQ77975.1"/>
    </source>
</evidence>
<feature type="domain" description="DUF5675" evidence="1">
    <location>
        <begin position="9"/>
        <end position="120"/>
    </location>
</feature>
<dbReference type="InterPro" id="IPR043732">
    <property type="entry name" value="DUF5675"/>
</dbReference>
<dbReference type="RefSeq" id="WP_133584240.1">
    <property type="nucleotide sequence ID" value="NZ_SNYV01000013.1"/>
</dbReference>
<dbReference type="EMBL" id="SNYV01000013">
    <property type="protein sequence ID" value="TDQ77975.1"/>
    <property type="molecule type" value="Genomic_DNA"/>
</dbReference>
<organism evidence="2 3">
    <name type="scientific">Sphingobacterium yanglingense</name>
    <dbReference type="NCBI Taxonomy" id="1437280"/>
    <lineage>
        <taxon>Bacteria</taxon>
        <taxon>Pseudomonadati</taxon>
        <taxon>Bacteroidota</taxon>
        <taxon>Sphingobacteriia</taxon>
        <taxon>Sphingobacteriales</taxon>
        <taxon>Sphingobacteriaceae</taxon>
        <taxon>Sphingobacterium</taxon>
    </lineage>
</organism>
<proteinExistence type="predicted"/>
<comment type="caution">
    <text evidence="2">The sequence shown here is derived from an EMBL/GenBank/DDBJ whole genome shotgun (WGS) entry which is preliminary data.</text>
</comment>
<sequence>MKTQHTLHLQRKYGEKGTNGTISYQGEKICHTIELPWRNNMQRISCIPTGRYKLVKRTYTKHGEQIGIPNVLGREAILIHAANNAERELLGCIAPVTKLTGEGTGAESRRALAELKALVYGLWDMGGEVYLVIK</sequence>
<gene>
    <name evidence="2" type="ORF">CLV99_1950</name>
</gene>
<name>A0A4R6WP27_9SPHI</name>
<dbReference type="AlphaFoldDB" id="A0A4R6WP27"/>
<dbReference type="OrthoDB" id="707810at2"/>
<accession>A0A4R6WP27</accession>
<dbReference type="Pfam" id="PF18925">
    <property type="entry name" value="DUF5675"/>
    <property type="match status" value="1"/>
</dbReference>
<dbReference type="Proteomes" id="UP000295292">
    <property type="component" value="Unassembled WGS sequence"/>
</dbReference>
<evidence type="ECO:0000313" key="3">
    <source>
        <dbReference type="Proteomes" id="UP000295292"/>
    </source>
</evidence>
<keyword evidence="3" id="KW-1185">Reference proteome</keyword>
<evidence type="ECO:0000259" key="1">
    <source>
        <dbReference type="Pfam" id="PF18925"/>
    </source>
</evidence>
<reference evidence="2 3" key="1">
    <citation type="submission" date="2019-03" db="EMBL/GenBank/DDBJ databases">
        <title>Genomic Encyclopedia of Archaeal and Bacterial Type Strains, Phase II (KMG-II): from individual species to whole genera.</title>
        <authorList>
            <person name="Goeker M."/>
        </authorList>
    </citation>
    <scope>NUCLEOTIDE SEQUENCE [LARGE SCALE GENOMIC DNA]</scope>
    <source>
        <strain evidence="2 3">DSM 28353</strain>
    </source>
</reference>